<name>A0A8J7GJL1_9ACTN</name>
<feature type="domain" description="ABC-type glycine betaine transport system substrate-binding" evidence="2">
    <location>
        <begin position="38"/>
        <end position="297"/>
    </location>
</feature>
<dbReference type="Gene3D" id="3.40.190.10">
    <property type="entry name" value="Periplasmic binding protein-like II"/>
    <property type="match status" value="1"/>
</dbReference>
<dbReference type="CDD" id="cd13606">
    <property type="entry name" value="PBP2_ProX_like"/>
    <property type="match status" value="1"/>
</dbReference>
<dbReference type="InterPro" id="IPR007210">
    <property type="entry name" value="ABC_Gly_betaine_transp_sub-bd"/>
</dbReference>
<keyword evidence="1" id="KW-0732">Signal</keyword>
<dbReference type="SUPFAM" id="SSF53850">
    <property type="entry name" value="Periplasmic binding protein-like II"/>
    <property type="match status" value="1"/>
</dbReference>
<dbReference type="PROSITE" id="PS51257">
    <property type="entry name" value="PROKAR_LIPOPROTEIN"/>
    <property type="match status" value="1"/>
</dbReference>
<dbReference type="Pfam" id="PF04069">
    <property type="entry name" value="OpuAC"/>
    <property type="match status" value="1"/>
</dbReference>
<feature type="chain" id="PRO_5039695763" evidence="1">
    <location>
        <begin position="20"/>
        <end position="302"/>
    </location>
</feature>
<evidence type="ECO:0000313" key="4">
    <source>
        <dbReference type="Proteomes" id="UP000622552"/>
    </source>
</evidence>
<comment type="caution">
    <text evidence="3">The sequence shown here is derived from an EMBL/GenBank/DDBJ whole genome shotgun (WGS) entry which is preliminary data.</text>
</comment>
<dbReference type="GO" id="GO:0043190">
    <property type="term" value="C:ATP-binding cassette (ABC) transporter complex"/>
    <property type="evidence" value="ECO:0007669"/>
    <property type="project" value="InterPro"/>
</dbReference>
<feature type="signal peptide" evidence="1">
    <location>
        <begin position="1"/>
        <end position="19"/>
    </location>
</feature>
<dbReference type="Gene3D" id="3.40.190.120">
    <property type="entry name" value="Osmoprotection protein (prox), domain 2"/>
    <property type="match status" value="1"/>
</dbReference>
<dbReference type="EMBL" id="JADOUF010000001">
    <property type="protein sequence ID" value="MBG6141633.1"/>
    <property type="molecule type" value="Genomic_DNA"/>
</dbReference>
<sequence length="302" mass="31823">MVRNMRGAALTLLALFALAACGGNNPVDNSGKPADNGTVIVGSANFTENVLLAEIYAGALEAKGIKVERKLNIGSREVIYKQLESGGLSVLPEYNGALLSYLDKQNAAATTADVNTALKAKLPAAVELLDSAKAEDKDSVTVTKETAAKYNLKSISDLAPVAKDLVIGGPPEFKTRRQGIVGLKDVYGLDFKEFKSLDVAGPVTVSALKKDDIQAANLFTTDPALEVNGFVSLDDPKALFGAQNVTPLVNKAAVGDKARTVLNSIAPKLDTATLTQLMRKVAVDKQDPDKVAKEWLKSVGLA</sequence>
<gene>
    <name evidence="3" type="ORF">IW245_007827</name>
</gene>
<protein>
    <submittedName>
        <fullName evidence="3">Osmoprotectant transport system substrate-binding protein</fullName>
    </submittedName>
</protein>
<accession>A0A8J7GJL1</accession>
<evidence type="ECO:0000259" key="2">
    <source>
        <dbReference type="Pfam" id="PF04069"/>
    </source>
</evidence>
<proteinExistence type="predicted"/>
<organism evidence="3 4">
    <name type="scientific">Longispora fulva</name>
    <dbReference type="NCBI Taxonomy" id="619741"/>
    <lineage>
        <taxon>Bacteria</taxon>
        <taxon>Bacillati</taxon>
        <taxon>Actinomycetota</taxon>
        <taxon>Actinomycetes</taxon>
        <taxon>Micromonosporales</taxon>
        <taxon>Micromonosporaceae</taxon>
        <taxon>Longispora</taxon>
    </lineage>
</organism>
<evidence type="ECO:0000256" key="1">
    <source>
        <dbReference type="SAM" id="SignalP"/>
    </source>
</evidence>
<evidence type="ECO:0000313" key="3">
    <source>
        <dbReference type="EMBL" id="MBG6141633.1"/>
    </source>
</evidence>
<keyword evidence="4" id="KW-1185">Reference proteome</keyword>
<reference evidence="3" key="1">
    <citation type="submission" date="2020-11" db="EMBL/GenBank/DDBJ databases">
        <title>Sequencing the genomes of 1000 actinobacteria strains.</title>
        <authorList>
            <person name="Klenk H.-P."/>
        </authorList>
    </citation>
    <scope>NUCLEOTIDE SEQUENCE</scope>
    <source>
        <strain evidence="3">DSM 45356</strain>
    </source>
</reference>
<dbReference type="AlphaFoldDB" id="A0A8J7GJL1"/>
<dbReference type="RefSeq" id="WP_197008023.1">
    <property type="nucleotide sequence ID" value="NZ_BONS01000013.1"/>
</dbReference>
<dbReference type="GO" id="GO:0022857">
    <property type="term" value="F:transmembrane transporter activity"/>
    <property type="evidence" value="ECO:0007669"/>
    <property type="project" value="InterPro"/>
</dbReference>
<dbReference type="Proteomes" id="UP000622552">
    <property type="component" value="Unassembled WGS sequence"/>
</dbReference>